<dbReference type="PANTHER" id="PTHR46124:SF3">
    <property type="entry name" value="HYDROLASE"/>
    <property type="match status" value="1"/>
</dbReference>
<dbReference type="GO" id="GO:0005829">
    <property type="term" value="C:cytosol"/>
    <property type="evidence" value="ECO:0007669"/>
    <property type="project" value="TreeGrafter"/>
</dbReference>
<feature type="binding site" evidence="4">
    <location>
        <position position="8"/>
    </location>
    <ligand>
        <name>a divalent metal cation</name>
        <dbReference type="ChEBI" id="CHEBI:60240"/>
        <label>1</label>
    </ligand>
</feature>
<evidence type="ECO:0000256" key="2">
    <source>
        <dbReference type="ARBA" id="ARBA00022723"/>
    </source>
</evidence>
<evidence type="ECO:0000313" key="5">
    <source>
        <dbReference type="EMBL" id="SUO98492.1"/>
    </source>
</evidence>
<feature type="binding site" evidence="4">
    <location>
        <position position="148"/>
    </location>
    <ligand>
        <name>a divalent metal cation</name>
        <dbReference type="ChEBI" id="CHEBI:60240"/>
        <label>2</label>
    </ligand>
</feature>
<protein>
    <submittedName>
        <fullName evidence="5">Uncharacterized deoxyribonuclease YjjV</fullName>
        <ecNumber evidence="5">3.1.21.-</ecNumber>
    </submittedName>
</protein>
<dbReference type="FunFam" id="3.20.20.140:FF:000005">
    <property type="entry name" value="TatD family hydrolase"/>
    <property type="match status" value="1"/>
</dbReference>
<comment type="similarity">
    <text evidence="1">Belongs to the metallo-dependent hydrolases superfamily. TatD-type hydrolase family.</text>
</comment>
<dbReference type="Gene3D" id="3.20.20.140">
    <property type="entry name" value="Metal-dependent hydrolases"/>
    <property type="match status" value="1"/>
</dbReference>
<dbReference type="PANTHER" id="PTHR46124">
    <property type="entry name" value="D-AMINOACYL-TRNA DEACYLASE"/>
    <property type="match status" value="1"/>
</dbReference>
<proteinExistence type="inferred from homology"/>
<dbReference type="EMBL" id="UHIA01000004">
    <property type="protein sequence ID" value="SUO98492.1"/>
    <property type="molecule type" value="Genomic_DNA"/>
</dbReference>
<reference evidence="5 6" key="1">
    <citation type="submission" date="2018-06" db="EMBL/GenBank/DDBJ databases">
        <authorList>
            <consortium name="Pathogen Informatics"/>
            <person name="Doyle S."/>
        </authorList>
    </citation>
    <scope>NUCLEOTIDE SEQUENCE [LARGE SCALE GENOMIC DNA]</scope>
    <source>
        <strain evidence="5 6">NCTC10717</strain>
    </source>
</reference>
<dbReference type="OrthoDB" id="9810005at2"/>
<dbReference type="Pfam" id="PF01026">
    <property type="entry name" value="TatD_DNase"/>
    <property type="match status" value="1"/>
</dbReference>
<evidence type="ECO:0000256" key="1">
    <source>
        <dbReference type="ARBA" id="ARBA00009275"/>
    </source>
</evidence>
<feature type="binding site" evidence="4">
    <location>
        <position position="6"/>
    </location>
    <ligand>
        <name>a divalent metal cation</name>
        <dbReference type="ChEBI" id="CHEBI:60240"/>
        <label>1</label>
    </ligand>
</feature>
<name>A0A380N1Q2_9GAMM</name>
<keyword evidence="3 5" id="KW-0378">Hydrolase</keyword>
<evidence type="ECO:0000256" key="4">
    <source>
        <dbReference type="PIRSR" id="PIRSR005902-1"/>
    </source>
</evidence>
<feature type="binding site" evidence="4">
    <location>
        <position position="198"/>
    </location>
    <ligand>
        <name>a divalent metal cation</name>
        <dbReference type="ChEBI" id="CHEBI:60240"/>
        <label>1</label>
    </ligand>
</feature>
<dbReference type="CDD" id="cd01310">
    <property type="entry name" value="TatD_DNAse"/>
    <property type="match status" value="1"/>
</dbReference>
<evidence type="ECO:0000313" key="6">
    <source>
        <dbReference type="Proteomes" id="UP000254575"/>
    </source>
</evidence>
<dbReference type="GO" id="GO:0016788">
    <property type="term" value="F:hydrolase activity, acting on ester bonds"/>
    <property type="evidence" value="ECO:0007669"/>
    <property type="project" value="InterPro"/>
</dbReference>
<gene>
    <name evidence="5" type="primary">yjjV</name>
    <name evidence="5" type="ORF">NCTC10717_02244</name>
</gene>
<dbReference type="GO" id="GO:0046872">
    <property type="term" value="F:metal ion binding"/>
    <property type="evidence" value="ECO:0007669"/>
    <property type="project" value="UniProtKB-KW"/>
</dbReference>
<dbReference type="RefSeq" id="WP_115219311.1">
    <property type="nucleotide sequence ID" value="NZ_UHIA01000004.1"/>
</dbReference>
<dbReference type="EC" id="3.1.21.-" evidence="5"/>
<dbReference type="PIRSF" id="PIRSF005902">
    <property type="entry name" value="DNase_TatD"/>
    <property type="match status" value="1"/>
</dbReference>
<sequence length="250" mass="28219">MLIDSHIHFDFFDDEERAAQWARAQEAGVSQLMIPAVARVHWERIAAICAAQGFLPVYGLHPLYVAEHRPEDIAALAEFIRLHPCYGIGECGLDYYVPLDKKQQDYYFEAQIEIALAHDLPLIVHARKSLEAVLQTLKRYPKVRFVVHSFTGSDQQLAQLLDLGGYIGIGGTATYPRAQRLRRQLAVVPAERYLLETDAPDQPLFGYQGQYNEPMRVAEVAAVLAQLRGESPAQIAADSSRNFQRLFLQE</sequence>
<keyword evidence="6" id="KW-1185">Reference proteome</keyword>
<dbReference type="AlphaFoldDB" id="A0A380N1Q2"/>
<dbReference type="SUPFAM" id="SSF51556">
    <property type="entry name" value="Metallo-dependent hydrolases"/>
    <property type="match status" value="1"/>
</dbReference>
<evidence type="ECO:0000256" key="3">
    <source>
        <dbReference type="ARBA" id="ARBA00022801"/>
    </source>
</evidence>
<feature type="binding site" evidence="4">
    <location>
        <position position="90"/>
    </location>
    <ligand>
        <name>a divalent metal cation</name>
        <dbReference type="ChEBI" id="CHEBI:60240"/>
        <label>1</label>
    </ligand>
</feature>
<feature type="binding site" evidence="4">
    <location>
        <position position="125"/>
    </location>
    <ligand>
        <name>a divalent metal cation</name>
        <dbReference type="ChEBI" id="CHEBI:60240"/>
        <label>2</label>
    </ligand>
</feature>
<dbReference type="InterPro" id="IPR032466">
    <property type="entry name" value="Metal_Hydrolase"/>
</dbReference>
<keyword evidence="2 4" id="KW-0479">Metal-binding</keyword>
<dbReference type="Proteomes" id="UP000254575">
    <property type="component" value="Unassembled WGS sequence"/>
</dbReference>
<organism evidence="5 6">
    <name type="scientific">Suttonella indologenes</name>
    <dbReference type="NCBI Taxonomy" id="13276"/>
    <lineage>
        <taxon>Bacteria</taxon>
        <taxon>Pseudomonadati</taxon>
        <taxon>Pseudomonadota</taxon>
        <taxon>Gammaproteobacteria</taxon>
        <taxon>Cardiobacteriales</taxon>
        <taxon>Cardiobacteriaceae</taxon>
        <taxon>Suttonella</taxon>
    </lineage>
</organism>
<dbReference type="PROSITE" id="PS01137">
    <property type="entry name" value="TATD_1"/>
    <property type="match status" value="1"/>
</dbReference>
<accession>A0A380N1Q2</accession>
<dbReference type="InterPro" id="IPR018228">
    <property type="entry name" value="DNase_TatD-rel_CS"/>
</dbReference>
<dbReference type="InterPro" id="IPR001130">
    <property type="entry name" value="TatD-like"/>
</dbReference>